<evidence type="ECO:0000259" key="1">
    <source>
        <dbReference type="Pfam" id="PF02886"/>
    </source>
</evidence>
<comment type="caution">
    <text evidence="2">The sequence shown here is derived from an EMBL/GenBank/DDBJ whole genome shotgun (WGS) entry which is preliminary data.</text>
</comment>
<evidence type="ECO:0000313" key="3">
    <source>
        <dbReference type="Proteomes" id="UP000664288"/>
    </source>
</evidence>
<gene>
    <name evidence="2" type="ORF">J1C47_00840</name>
</gene>
<dbReference type="Proteomes" id="UP000664288">
    <property type="component" value="Unassembled WGS sequence"/>
</dbReference>
<name>A0ABS3IXM9_9HYPH</name>
<keyword evidence="3" id="KW-1185">Reference proteome</keyword>
<protein>
    <recommendedName>
        <fullName evidence="1">Lipid-binding serum glycoprotein C-terminal domain-containing protein</fullName>
    </recommendedName>
</protein>
<dbReference type="Pfam" id="PF02886">
    <property type="entry name" value="LBP_BPI_CETP_C"/>
    <property type="match status" value="1"/>
</dbReference>
<proteinExistence type="predicted"/>
<feature type="domain" description="Lipid-binding serum glycoprotein C-terminal" evidence="1">
    <location>
        <begin position="272"/>
        <end position="363"/>
    </location>
</feature>
<dbReference type="Gene3D" id="3.15.20.10">
    <property type="entry name" value="Bactericidal permeability-increasing protein, domain 2"/>
    <property type="match status" value="1"/>
</dbReference>
<dbReference type="InterPro" id="IPR017943">
    <property type="entry name" value="Bactericidal_perm-incr_a/b_dom"/>
</dbReference>
<accession>A0ABS3IXM9</accession>
<dbReference type="PANTHER" id="PTHR10504">
    <property type="entry name" value="BACTERICIDAL PERMEABILITY-INCREASING BPI PROTEIN-RELATED"/>
    <property type="match status" value="1"/>
</dbReference>
<evidence type="ECO:0000313" key="2">
    <source>
        <dbReference type="EMBL" id="MBO0902173.1"/>
    </source>
</evidence>
<organism evidence="2 3">
    <name type="scientific">Jiella sonneratiae</name>
    <dbReference type="NCBI Taxonomy" id="2816856"/>
    <lineage>
        <taxon>Bacteria</taxon>
        <taxon>Pseudomonadati</taxon>
        <taxon>Pseudomonadota</taxon>
        <taxon>Alphaproteobacteria</taxon>
        <taxon>Hyphomicrobiales</taxon>
        <taxon>Aurantimonadaceae</taxon>
        <taxon>Jiella</taxon>
    </lineage>
</organism>
<sequence length="591" mass="62654">MVQALTMAIGKKGVSFFAEQLVSGIAVQQLKSLTPPNNTIDVGSFMVVGFGYSSSYSNFKIALTNGRLNNFSPAFSSATQTGGGDPAGSVFDLVLNANNFSATFDWRETYYVYSCYSGGDFPVCNGSNGDSTYTYTPGFGSLTVTVPCKFQYDASSNSYEIVAQAASATTGNVSANIPSKSAVNGQESDGCFKTKVSDSTQSTITSIDFATPINNVFSGLLRTIPGSGDLGDKIRFDFELASSGLAFPGSDGITIGVTGVAEYDGTAYDGPNPPTLPIPAVPTDADDHYLNVYVSDWSINGLNWAYFKAGKLNLTLDPSDLPNPSALKAQTYATYEPAFKQYGNVALQARITPQAAPVSSFQTVYIFTSEAMALLQKQVPASVYTLLQGFSGDAYTAANTLEQALAATGIDSQYFGTIETATKQNGMVANQTMTFELLVENGANPLPNLVFNVVRSDVMTDLTLGVTSSNAQSMQFSFANVSNTATFVSTTIPGFNKDAFGSFVWPVVGETAYATALNELGQTGVAIPIAQGFSFLLTDSVLSVQDGYVSISTQLEFKPEQLPSAIRQNVYVLRQRPDPLTGLPMTVVEAA</sequence>
<dbReference type="InterPro" id="IPR001124">
    <property type="entry name" value="Lipid-bd_serum_glycop_C"/>
</dbReference>
<dbReference type="EMBL" id="JAFMPY010000001">
    <property type="protein sequence ID" value="MBO0902173.1"/>
    <property type="molecule type" value="Genomic_DNA"/>
</dbReference>
<dbReference type="PANTHER" id="PTHR10504:SF131">
    <property type="entry name" value="BPI2 DOMAIN-CONTAINING PROTEIN"/>
    <property type="match status" value="1"/>
</dbReference>
<dbReference type="SUPFAM" id="SSF55394">
    <property type="entry name" value="Bactericidal permeability-increasing protein, BPI"/>
    <property type="match status" value="1"/>
</dbReference>
<dbReference type="InterPro" id="IPR032942">
    <property type="entry name" value="BPI/LBP/Plunc"/>
</dbReference>
<dbReference type="RefSeq" id="WP_207348818.1">
    <property type="nucleotide sequence ID" value="NZ_JAFMPY010000001.1"/>
</dbReference>
<reference evidence="2 3" key="1">
    <citation type="submission" date="2021-03" db="EMBL/GenBank/DDBJ databases">
        <title>Whole genome sequence of Jiella sp. MQZ13P-4.</title>
        <authorList>
            <person name="Tuo L."/>
        </authorList>
    </citation>
    <scope>NUCLEOTIDE SEQUENCE [LARGE SCALE GENOMIC DNA]</scope>
    <source>
        <strain evidence="2 3">MQZ13P-4</strain>
    </source>
</reference>